<dbReference type="GO" id="GO:0003677">
    <property type="term" value="F:DNA binding"/>
    <property type="evidence" value="ECO:0007669"/>
    <property type="project" value="InterPro"/>
</dbReference>
<dbReference type="InterPro" id="IPR011722">
    <property type="entry name" value="Hemimethylated_DNA-bd_dom"/>
</dbReference>
<dbReference type="InterPro" id="IPR032698">
    <property type="entry name" value="SirB1_N"/>
</dbReference>
<dbReference type="Gene3D" id="2.30.30.390">
    <property type="entry name" value="Hemimethylated DNA-binding domain"/>
    <property type="match status" value="1"/>
</dbReference>
<sequence>MYLSKQTEIAISLLSMFFGGEITYIEDQLDVLAAACDLYMQQHPAHSFGPTANASALERAKHMALAICDFLADQGFYGARHDLFHDVDNNLLHKCFTTNRQTLPLSLTVIFCGIANRLGMAASLCNFPGCIIAVVMVDPSASIPAPNETLSTAPQEMFWVVVSDYLTKANEAYQPTPSDAFARSERRPHPSDLFLDRAELAQIIRRRGLPPSDEYWRPTRPDAMVRRAVNNVLQSVQNLPAELRDHATRVARDTVRRMEVDRQSRHLRAQWSNLTRVDHAFLSAYHGRTDPVEREKILSRVAKVWDDDTTCAATCIDEDEATWGIVKSWRAESMHTLALMPTEQVMPAMPFRQQLRDYLEARASDNDWTHTIKNLDRRVAEPSDHMEQMAKYAAVNVLMRFGGLSPARNSDLIAGFVQKDFPLDLEVMETDLLGVEHADAEEGAEVGADATSEGSDSSNEATFSSREESYGALPLGGGVLGDSFSPASRMAMARMLQAARMSDRQGQPIRRRRAAETRQEPGQTESPGNASGIREAEDVGTGTAAFRIGTVFRHRTYGYTGHIATWDPHCAAPEDWIVHMGVDRLPAPFEPAAYDSSASSSTPRRGGRHQPFYESITYTSHHGSRRYVAEVNIEPIRGPIWIYGLPPNEARTSLDADGSEEESLALKGALHRVMQDRLFGASFRCFDQARGRFRRSMLTREMFPDDLSDDEDDEEGDGELGALEAESMENLSEDGHW</sequence>
<name>A0A4U7KXB1_9BASI</name>
<evidence type="ECO:0000313" key="4">
    <source>
        <dbReference type="Proteomes" id="UP000306050"/>
    </source>
</evidence>
<dbReference type="OrthoDB" id="28868at2759"/>
<dbReference type="SUPFAM" id="SSF141255">
    <property type="entry name" value="YccV-like"/>
    <property type="match status" value="1"/>
</dbReference>
<comment type="caution">
    <text evidence="3">The sequence shown here is derived from an EMBL/GenBank/DDBJ whole genome shotgun (WGS) entry which is preliminary data.</text>
</comment>
<protein>
    <recommendedName>
        <fullName evidence="2">Hemimethylated DNA-binding domain-containing protein</fullName>
    </recommendedName>
</protein>
<proteinExistence type="predicted"/>
<feature type="domain" description="Hemimethylated DNA-binding" evidence="2">
    <location>
        <begin position="543"/>
        <end position="665"/>
    </location>
</feature>
<dbReference type="AlphaFoldDB" id="A0A4U7KXB1"/>
<dbReference type="SMART" id="SM00992">
    <property type="entry name" value="YccV-like"/>
    <property type="match status" value="1"/>
</dbReference>
<feature type="compositionally biased region" description="Acidic residues" evidence="1">
    <location>
        <begin position="704"/>
        <end position="718"/>
    </location>
</feature>
<feature type="region of interest" description="Disordered" evidence="1">
    <location>
        <begin position="704"/>
        <end position="737"/>
    </location>
</feature>
<dbReference type="KEGG" id="sgra:EX895_001721"/>
<dbReference type="InterPro" id="IPR036623">
    <property type="entry name" value="Hemimethylated_DNA-bd_sf"/>
</dbReference>
<keyword evidence="4" id="KW-1185">Reference proteome</keyword>
<reference evidence="3 4" key="1">
    <citation type="submission" date="2019-05" db="EMBL/GenBank/DDBJ databases">
        <title>Sporisorium graminicola CBS 10092 draft sequencing and annotation.</title>
        <authorList>
            <person name="Solano-Gonzalez S."/>
            <person name="Caddick M.X."/>
            <person name="Darby A."/>
        </authorList>
    </citation>
    <scope>NUCLEOTIDE SEQUENCE [LARGE SCALE GENOMIC DNA]</scope>
    <source>
        <strain evidence="3 4">CBS 10092</strain>
    </source>
</reference>
<organism evidence="3 4">
    <name type="scientific">Sporisorium graminicola</name>
    <dbReference type="NCBI Taxonomy" id="280036"/>
    <lineage>
        <taxon>Eukaryota</taxon>
        <taxon>Fungi</taxon>
        <taxon>Dikarya</taxon>
        <taxon>Basidiomycota</taxon>
        <taxon>Ustilaginomycotina</taxon>
        <taxon>Ustilaginomycetes</taxon>
        <taxon>Ustilaginales</taxon>
        <taxon>Ustilaginaceae</taxon>
        <taxon>Sporisorium</taxon>
    </lineage>
</organism>
<dbReference type="Pfam" id="PF13369">
    <property type="entry name" value="Transglut_core2"/>
    <property type="match status" value="1"/>
</dbReference>
<dbReference type="PANTHER" id="PTHR31350:SF27">
    <property type="entry name" value="HEMIMETHYLATED DNA-BINDING DOMAIN-CONTAINING PROTEIN"/>
    <property type="match status" value="1"/>
</dbReference>
<gene>
    <name evidence="3" type="ORF">EX895_001721</name>
</gene>
<dbReference type="Proteomes" id="UP000306050">
    <property type="component" value="Chromosome SGRAM_12"/>
</dbReference>
<dbReference type="GeneID" id="40724616"/>
<evidence type="ECO:0000313" key="3">
    <source>
        <dbReference type="EMBL" id="TKY89190.1"/>
    </source>
</evidence>
<accession>A0A4U7KXB1</accession>
<dbReference type="EMBL" id="SRRM01000005">
    <property type="protein sequence ID" value="TKY89190.1"/>
    <property type="molecule type" value="Genomic_DNA"/>
</dbReference>
<dbReference type="PANTHER" id="PTHR31350">
    <property type="entry name" value="SI:DKEY-261L7.2"/>
    <property type="match status" value="1"/>
</dbReference>
<feature type="region of interest" description="Disordered" evidence="1">
    <location>
        <begin position="441"/>
        <end position="468"/>
    </location>
</feature>
<dbReference type="RefSeq" id="XP_029741175.1">
    <property type="nucleotide sequence ID" value="XM_029882320.1"/>
</dbReference>
<dbReference type="Pfam" id="PF08755">
    <property type="entry name" value="YccV-like"/>
    <property type="match status" value="1"/>
</dbReference>
<feature type="compositionally biased region" description="Polar residues" evidence="1">
    <location>
        <begin position="520"/>
        <end position="529"/>
    </location>
</feature>
<evidence type="ECO:0000259" key="2">
    <source>
        <dbReference type="SMART" id="SM00992"/>
    </source>
</evidence>
<feature type="compositionally biased region" description="Polar residues" evidence="1">
    <location>
        <begin position="452"/>
        <end position="464"/>
    </location>
</feature>
<feature type="region of interest" description="Disordered" evidence="1">
    <location>
        <begin position="498"/>
        <end position="535"/>
    </location>
</feature>
<evidence type="ECO:0000256" key="1">
    <source>
        <dbReference type="SAM" id="MobiDB-lite"/>
    </source>
</evidence>